<dbReference type="Pfam" id="PF00535">
    <property type="entry name" value="Glycos_transf_2"/>
    <property type="match status" value="1"/>
</dbReference>
<feature type="domain" description="Glycosyltransferase 2-like" evidence="1">
    <location>
        <begin position="6"/>
        <end position="130"/>
    </location>
</feature>
<dbReference type="SUPFAM" id="SSF53448">
    <property type="entry name" value="Nucleotide-diphospho-sugar transferases"/>
    <property type="match status" value="1"/>
</dbReference>
<dbReference type="Gene3D" id="3.90.550.10">
    <property type="entry name" value="Spore Coat Polysaccharide Biosynthesis Protein SpsA, Chain A"/>
    <property type="match status" value="1"/>
</dbReference>
<name>A0A840A2D8_9CAUL</name>
<evidence type="ECO:0000313" key="3">
    <source>
        <dbReference type="Proteomes" id="UP000530564"/>
    </source>
</evidence>
<dbReference type="EMBL" id="JACIDK010000003">
    <property type="protein sequence ID" value="MBB3891671.1"/>
    <property type="molecule type" value="Genomic_DNA"/>
</dbReference>
<dbReference type="InterPro" id="IPR001173">
    <property type="entry name" value="Glyco_trans_2-like"/>
</dbReference>
<dbReference type="GO" id="GO:0016758">
    <property type="term" value="F:hexosyltransferase activity"/>
    <property type="evidence" value="ECO:0007669"/>
    <property type="project" value="UniProtKB-ARBA"/>
</dbReference>
<dbReference type="CDD" id="cd00761">
    <property type="entry name" value="Glyco_tranf_GTA_type"/>
    <property type="match status" value="1"/>
</dbReference>
<keyword evidence="3" id="KW-1185">Reference proteome</keyword>
<protein>
    <submittedName>
        <fullName evidence="2">Glycosyltransferase involved in cell wall biosynthesis</fullName>
    </submittedName>
</protein>
<dbReference type="AlphaFoldDB" id="A0A840A2D8"/>
<sequence>MPNLVSVVVPAYNATATLAETLRSALRQTHADLEVIVVDDGSKDGTRALAESFAAEDPRVRVISKPNGGVAAARNAGIDAARGDFIAPLDADDLWHPDKLRLQLERFTNGPASLGLVYNWYRRIDTSGRIIDASAAPVVEGWVLYRHLDWNFVSNGSTPLIRRSALGDLRYDPGLNAANAQGCEDYLIQLQVALKHQFACVPAYLTGYRRTDGAMTEDVGRMIRSHIQMYRVMWPELDDTARNLARRRMATFFAEYARNRARRGLAREALAAVGEAFAHDPFGAPHKLVEQARLAIVYLGRRSTGGAERVIDPRHFDAYSDTEVDTAWDSRRRLQRFRSLAALDAAYDPHMVGRPVS</sequence>
<dbReference type="Proteomes" id="UP000530564">
    <property type="component" value="Unassembled WGS sequence"/>
</dbReference>
<dbReference type="PANTHER" id="PTHR22916:SF3">
    <property type="entry name" value="UDP-GLCNAC:BETAGAL BETA-1,3-N-ACETYLGLUCOSAMINYLTRANSFERASE-LIKE PROTEIN 1"/>
    <property type="match status" value="1"/>
</dbReference>
<dbReference type="PANTHER" id="PTHR22916">
    <property type="entry name" value="GLYCOSYLTRANSFERASE"/>
    <property type="match status" value="1"/>
</dbReference>
<evidence type="ECO:0000313" key="2">
    <source>
        <dbReference type="EMBL" id="MBB3891671.1"/>
    </source>
</evidence>
<dbReference type="InterPro" id="IPR029044">
    <property type="entry name" value="Nucleotide-diphossugar_trans"/>
</dbReference>
<accession>A0A840A2D8</accession>
<proteinExistence type="predicted"/>
<organism evidence="2 3">
    <name type="scientific">Phenylobacterium haematophilum</name>
    <dbReference type="NCBI Taxonomy" id="98513"/>
    <lineage>
        <taxon>Bacteria</taxon>
        <taxon>Pseudomonadati</taxon>
        <taxon>Pseudomonadota</taxon>
        <taxon>Alphaproteobacteria</taxon>
        <taxon>Caulobacterales</taxon>
        <taxon>Caulobacteraceae</taxon>
        <taxon>Phenylobacterium</taxon>
    </lineage>
</organism>
<reference evidence="2 3" key="1">
    <citation type="submission" date="2020-08" db="EMBL/GenBank/DDBJ databases">
        <title>Genomic Encyclopedia of Type Strains, Phase IV (KMG-IV): sequencing the most valuable type-strain genomes for metagenomic binning, comparative biology and taxonomic classification.</title>
        <authorList>
            <person name="Goeker M."/>
        </authorList>
    </citation>
    <scope>NUCLEOTIDE SEQUENCE [LARGE SCALE GENOMIC DNA]</scope>
    <source>
        <strain evidence="2 3">DSM 21793</strain>
    </source>
</reference>
<keyword evidence="2" id="KW-0808">Transferase</keyword>
<dbReference type="RefSeq" id="WP_183772980.1">
    <property type="nucleotide sequence ID" value="NZ_JACIDK010000003.1"/>
</dbReference>
<gene>
    <name evidence="2" type="ORF">GGQ61_002399</name>
</gene>
<evidence type="ECO:0000259" key="1">
    <source>
        <dbReference type="Pfam" id="PF00535"/>
    </source>
</evidence>
<comment type="caution">
    <text evidence="2">The sequence shown here is derived from an EMBL/GenBank/DDBJ whole genome shotgun (WGS) entry which is preliminary data.</text>
</comment>